<evidence type="ECO:0000313" key="2">
    <source>
        <dbReference type="EMBL" id="KAH0510146.1"/>
    </source>
</evidence>
<sequence length="192" mass="21659">MVVTSGNLLCYVVFIDKFIFFSPAIKTSYLKSEDFSRKPSEFLDSTDRNYYAKLWAKLSSKKSPVERESFQRQHETARQALMGKTPRGHTLLFQRGPVPIPTVSGLQYFTTLEELQKSLEFSEDNDKTPFGPYTEISKDPHSSMKYSQLFHACPWAKDVPYVQLPEGGVSSRPGSATSDEVDGPLKGTHCSM</sequence>
<feature type="region of interest" description="Disordered" evidence="1">
    <location>
        <begin position="166"/>
        <end position="192"/>
    </location>
</feature>
<comment type="caution">
    <text evidence="2">The sequence shown here is derived from an EMBL/GenBank/DDBJ whole genome shotgun (WGS) entry which is preliminary data.</text>
</comment>
<organism evidence="2 3">
    <name type="scientific">Microtus ochrogaster</name>
    <name type="common">Prairie vole</name>
    <dbReference type="NCBI Taxonomy" id="79684"/>
    <lineage>
        <taxon>Eukaryota</taxon>
        <taxon>Metazoa</taxon>
        <taxon>Chordata</taxon>
        <taxon>Craniata</taxon>
        <taxon>Vertebrata</taxon>
        <taxon>Euteleostomi</taxon>
        <taxon>Mammalia</taxon>
        <taxon>Eutheria</taxon>
        <taxon>Euarchontoglires</taxon>
        <taxon>Glires</taxon>
        <taxon>Rodentia</taxon>
        <taxon>Myomorpha</taxon>
        <taxon>Muroidea</taxon>
        <taxon>Cricetidae</taxon>
        <taxon>Arvicolinae</taxon>
        <taxon>Microtus</taxon>
    </lineage>
</organism>
<evidence type="ECO:0000256" key="1">
    <source>
        <dbReference type="SAM" id="MobiDB-lite"/>
    </source>
</evidence>
<gene>
    <name evidence="2" type="ORF">LTLLF_155450</name>
</gene>
<dbReference type="AlphaFoldDB" id="A0A8J6GBK4"/>
<evidence type="ECO:0000313" key="3">
    <source>
        <dbReference type="Proteomes" id="UP000710432"/>
    </source>
</evidence>
<keyword evidence="2" id="KW-0808">Transferase</keyword>
<protein>
    <submittedName>
        <fullName evidence="2">Leucine-rich repeat and guanylate kinase domain-containing protein</fullName>
    </submittedName>
</protein>
<dbReference type="GO" id="GO:0016301">
    <property type="term" value="F:kinase activity"/>
    <property type="evidence" value="ECO:0007669"/>
    <property type="project" value="UniProtKB-KW"/>
</dbReference>
<accession>A0A8J6GBK4</accession>
<proteinExistence type="predicted"/>
<dbReference type="Proteomes" id="UP000710432">
    <property type="component" value="Unassembled WGS sequence"/>
</dbReference>
<keyword evidence="2" id="KW-0418">Kinase</keyword>
<name>A0A8J6GBK4_MICOH</name>
<dbReference type="EMBL" id="JAATJU010022600">
    <property type="protein sequence ID" value="KAH0510146.1"/>
    <property type="molecule type" value="Genomic_DNA"/>
</dbReference>
<reference evidence="2" key="1">
    <citation type="submission" date="2020-03" db="EMBL/GenBank/DDBJ databases">
        <title>Studies in the Genomics of Life Span.</title>
        <authorList>
            <person name="Glass D."/>
        </authorList>
    </citation>
    <scope>NUCLEOTIDE SEQUENCE</scope>
    <source>
        <strain evidence="2">LTLLF</strain>
        <tissue evidence="2">Muscle</tissue>
    </source>
</reference>